<evidence type="ECO:0000256" key="1">
    <source>
        <dbReference type="ARBA" id="ARBA00023604"/>
    </source>
</evidence>
<dbReference type="NCBIfam" id="NF041278">
    <property type="entry name" value="CmcJ_NvfI_EfuI"/>
    <property type="match status" value="1"/>
</dbReference>
<comment type="caution">
    <text evidence="2">The sequence shown here is derived from an EMBL/GenBank/DDBJ whole genome shotgun (WGS) entry which is preliminary data.</text>
</comment>
<evidence type="ECO:0000313" key="3">
    <source>
        <dbReference type="Proteomes" id="UP001338125"/>
    </source>
</evidence>
<dbReference type="InterPro" id="IPR044053">
    <property type="entry name" value="AsaB-like"/>
</dbReference>
<reference evidence="2 3" key="1">
    <citation type="submission" date="2024-01" db="EMBL/GenBank/DDBJ databases">
        <title>Complete genome of Cladobotryum mycophilum ATHUM6906.</title>
        <authorList>
            <person name="Christinaki A.C."/>
            <person name="Myridakis A.I."/>
            <person name="Kouvelis V.N."/>
        </authorList>
    </citation>
    <scope>NUCLEOTIDE SEQUENCE [LARGE SCALE GENOMIC DNA]</scope>
    <source>
        <strain evidence="2 3">ATHUM6906</strain>
    </source>
</reference>
<evidence type="ECO:0000313" key="2">
    <source>
        <dbReference type="EMBL" id="KAK5989641.1"/>
    </source>
</evidence>
<gene>
    <name evidence="2" type="ORF">PT974_07895</name>
</gene>
<organism evidence="2 3">
    <name type="scientific">Cladobotryum mycophilum</name>
    <dbReference type="NCBI Taxonomy" id="491253"/>
    <lineage>
        <taxon>Eukaryota</taxon>
        <taxon>Fungi</taxon>
        <taxon>Dikarya</taxon>
        <taxon>Ascomycota</taxon>
        <taxon>Pezizomycotina</taxon>
        <taxon>Sordariomycetes</taxon>
        <taxon>Hypocreomycetidae</taxon>
        <taxon>Hypocreales</taxon>
        <taxon>Hypocreaceae</taxon>
        <taxon>Cladobotryum</taxon>
    </lineage>
</organism>
<sequence>MTASGDSHEVLASFNYLKWQDIYTTVKPYMTVPASISPADKPATNIIFERGPHQKVRDVRGSECDFNLTDNGFVYNKWQSCMTPADFTNPEKIEKVLLPEFEELIRKEIEGAGQIFFFDWRVRRSDAKEDGKIEGGTKGGRLQAAANFVHVDYSDNSAVKRAKASLLPGQDESPLRGRFQIINVWRPIDGPVEDCPLAVCDWASVDTSKLIKFDTIRETYTGEYMLALYDPALSWCYMSHQTDDEVLLFKSYDSKEGVAKSQYTPPAKPGG</sequence>
<accession>A0ABR0SCR3</accession>
<keyword evidence="3" id="KW-1185">Reference proteome</keyword>
<dbReference type="Proteomes" id="UP001338125">
    <property type="component" value="Unassembled WGS sequence"/>
</dbReference>
<protein>
    <submittedName>
        <fullName evidence="2">Hydroxylase/desaturase CTB9</fullName>
    </submittedName>
</protein>
<dbReference type="PANTHER" id="PTHR34598:SF3">
    <property type="entry name" value="OXIDOREDUCTASE AN1597"/>
    <property type="match status" value="1"/>
</dbReference>
<dbReference type="PANTHER" id="PTHR34598">
    <property type="entry name" value="BLL6449 PROTEIN"/>
    <property type="match status" value="1"/>
</dbReference>
<name>A0ABR0SCR3_9HYPO</name>
<comment type="similarity">
    <text evidence="1">Belongs to the asaB hydroxylase/desaturase family.</text>
</comment>
<proteinExistence type="inferred from homology"/>
<dbReference type="EMBL" id="JAVFKD010000014">
    <property type="protein sequence ID" value="KAK5989641.1"/>
    <property type="molecule type" value="Genomic_DNA"/>
</dbReference>